<evidence type="ECO:0000313" key="1">
    <source>
        <dbReference type="EMBL" id="MCC9293286.1"/>
    </source>
</evidence>
<dbReference type="InterPro" id="IPR014199">
    <property type="entry name" value="Spore_YtxC"/>
</dbReference>
<dbReference type="EMBL" id="JAJJPB010000001">
    <property type="protein sequence ID" value="MCC9293286.1"/>
    <property type="molecule type" value="Genomic_DNA"/>
</dbReference>
<dbReference type="Proteomes" id="UP001165422">
    <property type="component" value="Unassembled WGS sequence"/>
</dbReference>
<sequence>MLLLTIVYNKERENVIQGIQELKEYFRHKGVLIGIYESIESDTHFLKLFCDREINSKLMNIFNMYVANIIYGIVIEEFCEKDILNFLSDEYFFLKYDELEEIKLESIRVLKGEMKIIDDNSISCINKRNEILDKISSCISENNEINIDGFVTFRIKELLDDLESIVDKVVEKYMVNKEYNEFIKLLKYFVEIQESKIDYLSIIIDNNGKYIIRDKEQDITESFFRDLKELNRNKDTNSDLDDILISALITTSPNEIVIHCAENCKNPELINTIEKVFTDRVRFCNNCSTCESIKNHLNRI</sequence>
<reference evidence="1" key="1">
    <citation type="submission" date="2021-11" db="EMBL/GenBank/DDBJ databases">
        <authorList>
            <person name="Qingchun L."/>
            <person name="Dong Z."/>
            <person name="Zongwei Q."/>
            <person name="Jia Z."/>
            <person name="Duotao L."/>
        </authorList>
    </citation>
    <scope>NUCLEOTIDE SEQUENCE</scope>
    <source>
        <strain evidence="1">WLY-B-L2</strain>
    </source>
</reference>
<dbReference type="RefSeq" id="WP_179977891.1">
    <property type="nucleotide sequence ID" value="NZ_JAJJPB010000001.1"/>
</dbReference>
<dbReference type="Pfam" id="PF08812">
    <property type="entry name" value="YtxC"/>
    <property type="match status" value="1"/>
</dbReference>
<comment type="caution">
    <text evidence="1">The sequence shown here is derived from an EMBL/GenBank/DDBJ whole genome shotgun (WGS) entry which is preliminary data.</text>
</comment>
<proteinExistence type="predicted"/>
<evidence type="ECO:0000313" key="2">
    <source>
        <dbReference type="Proteomes" id="UP001165422"/>
    </source>
</evidence>
<dbReference type="NCBIfam" id="TIGR02834">
    <property type="entry name" value="spo_ytxC"/>
    <property type="match status" value="1"/>
</dbReference>
<keyword evidence="2" id="KW-1185">Reference proteome</keyword>
<protein>
    <submittedName>
        <fullName evidence="1">Sporulation protein YtxC</fullName>
    </submittedName>
</protein>
<accession>A0ABS8N0G8</accession>
<organism evidence="1 2">
    <name type="scientific">Clostridium aromativorans</name>
    <dbReference type="NCBI Taxonomy" id="2836848"/>
    <lineage>
        <taxon>Bacteria</taxon>
        <taxon>Bacillati</taxon>
        <taxon>Bacillota</taxon>
        <taxon>Clostridia</taxon>
        <taxon>Eubacteriales</taxon>
        <taxon>Clostridiaceae</taxon>
        <taxon>Clostridium</taxon>
    </lineage>
</organism>
<gene>
    <name evidence="1" type="primary">ytxC</name>
    <name evidence="1" type="ORF">LN736_00135</name>
</gene>
<name>A0ABS8N0G8_9CLOT</name>